<keyword evidence="2" id="KW-1133">Transmembrane helix</keyword>
<feature type="compositionally biased region" description="Polar residues" evidence="1">
    <location>
        <begin position="463"/>
        <end position="475"/>
    </location>
</feature>
<protein>
    <recommendedName>
        <fullName evidence="5">Transmembrane protein</fullName>
    </recommendedName>
</protein>
<dbReference type="Proteomes" id="UP000518752">
    <property type="component" value="Unassembled WGS sequence"/>
</dbReference>
<name>A0A8H5M5F5_9AGAR</name>
<proteinExistence type="predicted"/>
<evidence type="ECO:0000256" key="2">
    <source>
        <dbReference type="SAM" id="Phobius"/>
    </source>
</evidence>
<feature type="region of interest" description="Disordered" evidence="1">
    <location>
        <begin position="463"/>
        <end position="496"/>
    </location>
</feature>
<evidence type="ECO:0000313" key="4">
    <source>
        <dbReference type="Proteomes" id="UP000518752"/>
    </source>
</evidence>
<evidence type="ECO:0008006" key="5">
    <source>
        <dbReference type="Google" id="ProtNLM"/>
    </source>
</evidence>
<sequence>MSSLFIVDDQDASIKYTGRWNLTGQQADFSQTAFSASSDATMSFAFSGNSVTVVGDLYTGGSCNGTFAIDGNNVSNFSSPITNFTQNQQTLWSSPTLNEGNHTLVYTTSSCNSSQSFFSIDYLLYNSSTTSSTGATLFFDDSDSQIVYSGSTNSTSGINDFQGTITGLQNGGSLQFKFGGTSVQVYGRVDNATAGAITDASFSVDGAPSVSFTAVTTSVLVHNKQFFSSRPLSSGQHTLTVSNKGGIPLWVDYILVRGQTDVGSTPLPASTSGSSHHPLGIIVGSIVGAGLILLIGIAIFLFRRRSLPFFPSRPKNHRPKSPPPAQALNLNDALPRHRPKFIPQDVPSSVSDMTHSSVELHSFPYRRLPHSQAPSTYDLSVADDSFATSDITYHDEDYLGHTEQPQLSREGSYATLPSPYSIRQGHRSYRSESSAPRSVAPYSGYSVHTEEGPRAYVASVTEHSSVRNSSNSGYGFSSVPPRRIRRSTVTNPTTEEENISVAELKRRQGEVYVLSVAGMHSEPVVHTDSGIRLRDPEFEPELPPMYTAE</sequence>
<comment type="caution">
    <text evidence="3">The sequence shown here is derived from an EMBL/GenBank/DDBJ whole genome shotgun (WGS) entry which is preliminary data.</text>
</comment>
<feature type="transmembrane region" description="Helical" evidence="2">
    <location>
        <begin position="279"/>
        <end position="302"/>
    </location>
</feature>
<dbReference type="CDD" id="cd12087">
    <property type="entry name" value="TM_EGFR-like"/>
    <property type="match status" value="1"/>
</dbReference>
<gene>
    <name evidence="3" type="ORF">D9757_007578</name>
</gene>
<keyword evidence="4" id="KW-1185">Reference proteome</keyword>
<organism evidence="3 4">
    <name type="scientific">Collybiopsis confluens</name>
    <dbReference type="NCBI Taxonomy" id="2823264"/>
    <lineage>
        <taxon>Eukaryota</taxon>
        <taxon>Fungi</taxon>
        <taxon>Dikarya</taxon>
        <taxon>Basidiomycota</taxon>
        <taxon>Agaricomycotina</taxon>
        <taxon>Agaricomycetes</taxon>
        <taxon>Agaricomycetidae</taxon>
        <taxon>Agaricales</taxon>
        <taxon>Marasmiineae</taxon>
        <taxon>Omphalotaceae</taxon>
        <taxon>Collybiopsis</taxon>
    </lineage>
</organism>
<dbReference type="OrthoDB" id="3052647at2759"/>
<accession>A0A8H5M5F5</accession>
<keyword evidence="2" id="KW-0812">Transmembrane</keyword>
<feature type="region of interest" description="Disordered" evidence="1">
    <location>
        <begin position="401"/>
        <end position="446"/>
    </location>
</feature>
<dbReference type="AlphaFoldDB" id="A0A8H5M5F5"/>
<dbReference type="Gene3D" id="2.60.120.260">
    <property type="entry name" value="Galactose-binding domain-like"/>
    <property type="match status" value="2"/>
</dbReference>
<dbReference type="EMBL" id="JAACJN010000055">
    <property type="protein sequence ID" value="KAF5381920.1"/>
    <property type="molecule type" value="Genomic_DNA"/>
</dbReference>
<evidence type="ECO:0000256" key="1">
    <source>
        <dbReference type="SAM" id="MobiDB-lite"/>
    </source>
</evidence>
<evidence type="ECO:0000313" key="3">
    <source>
        <dbReference type="EMBL" id="KAF5381920.1"/>
    </source>
</evidence>
<reference evidence="3 4" key="1">
    <citation type="journal article" date="2020" name="ISME J.">
        <title>Uncovering the hidden diversity of litter-decomposition mechanisms in mushroom-forming fungi.</title>
        <authorList>
            <person name="Floudas D."/>
            <person name="Bentzer J."/>
            <person name="Ahren D."/>
            <person name="Johansson T."/>
            <person name="Persson P."/>
            <person name="Tunlid A."/>
        </authorList>
    </citation>
    <scope>NUCLEOTIDE SEQUENCE [LARGE SCALE GENOMIC DNA]</scope>
    <source>
        <strain evidence="3 4">CBS 406.79</strain>
    </source>
</reference>
<keyword evidence="2" id="KW-0472">Membrane</keyword>